<gene>
    <name evidence="2" type="ORF">SYV04_10750</name>
</gene>
<dbReference type="RefSeq" id="WP_321545594.1">
    <property type="nucleotide sequence ID" value="NZ_JAXIVS010000003.1"/>
</dbReference>
<name>A0ABU5H257_9BACT</name>
<keyword evidence="3" id="KW-1185">Reference proteome</keyword>
<accession>A0ABU5H257</accession>
<feature type="chain" id="PRO_5045686574" evidence="1">
    <location>
        <begin position="24"/>
        <end position="78"/>
    </location>
</feature>
<keyword evidence="1" id="KW-0732">Signal</keyword>
<protein>
    <submittedName>
        <fullName evidence="2">Uncharacterized protein</fullName>
    </submittedName>
</protein>
<reference evidence="2 3" key="1">
    <citation type="submission" date="2023-12" db="EMBL/GenBank/DDBJ databases">
        <title>the genome sequence of Hyalangium sp. s54d21.</title>
        <authorList>
            <person name="Zhang X."/>
        </authorList>
    </citation>
    <scope>NUCLEOTIDE SEQUENCE [LARGE SCALE GENOMIC DNA]</scope>
    <source>
        <strain evidence="3">s54d21</strain>
    </source>
</reference>
<feature type="signal peptide" evidence="1">
    <location>
        <begin position="1"/>
        <end position="23"/>
    </location>
</feature>
<evidence type="ECO:0000313" key="3">
    <source>
        <dbReference type="Proteomes" id="UP001291309"/>
    </source>
</evidence>
<dbReference type="Proteomes" id="UP001291309">
    <property type="component" value="Unassembled WGS sequence"/>
</dbReference>
<evidence type="ECO:0000313" key="2">
    <source>
        <dbReference type="EMBL" id="MDY7226872.1"/>
    </source>
</evidence>
<sequence>MRRTLLIAAAAFCLGGFATQAYADRQPRMKDALVHLQSALDSLEKAASDKGGHRVKAIQSTKDAIDEVKKGIAFDNKH</sequence>
<proteinExistence type="predicted"/>
<organism evidence="2 3">
    <name type="scientific">Hyalangium rubrum</name>
    <dbReference type="NCBI Taxonomy" id="3103134"/>
    <lineage>
        <taxon>Bacteria</taxon>
        <taxon>Pseudomonadati</taxon>
        <taxon>Myxococcota</taxon>
        <taxon>Myxococcia</taxon>
        <taxon>Myxococcales</taxon>
        <taxon>Cystobacterineae</taxon>
        <taxon>Archangiaceae</taxon>
        <taxon>Hyalangium</taxon>
    </lineage>
</organism>
<comment type="caution">
    <text evidence="2">The sequence shown here is derived from an EMBL/GenBank/DDBJ whole genome shotgun (WGS) entry which is preliminary data.</text>
</comment>
<dbReference type="EMBL" id="JAXIVS010000003">
    <property type="protein sequence ID" value="MDY7226872.1"/>
    <property type="molecule type" value="Genomic_DNA"/>
</dbReference>
<evidence type="ECO:0000256" key="1">
    <source>
        <dbReference type="SAM" id="SignalP"/>
    </source>
</evidence>